<feature type="region of interest" description="NMP" evidence="5">
    <location>
        <begin position="30"/>
        <end position="59"/>
    </location>
</feature>
<evidence type="ECO:0000256" key="2">
    <source>
        <dbReference type="ARBA" id="ARBA00022727"/>
    </source>
</evidence>
<keyword evidence="5" id="KW-0862">Zinc</keyword>
<comment type="caution">
    <text evidence="5">Lacks conserved residue(s) required for the propagation of feature annotation.</text>
</comment>
<evidence type="ECO:0000256" key="3">
    <source>
        <dbReference type="ARBA" id="ARBA00022741"/>
    </source>
</evidence>
<protein>
    <recommendedName>
        <fullName evidence="5 7">Adenylate kinase</fullName>
        <shortName evidence="5">AK</shortName>
        <ecNumber evidence="5 7">2.7.4.3</ecNumber>
    </recommendedName>
    <alternativeName>
        <fullName evidence="5">ATP-AMP transphosphorylase</fullName>
    </alternativeName>
    <alternativeName>
        <fullName evidence="5">ATP:AMP phosphotransferase</fullName>
    </alternativeName>
    <alternativeName>
        <fullName evidence="5">Adenylate monophosphate kinase</fullName>
    </alternativeName>
</protein>
<feature type="binding site" evidence="5">
    <location>
        <position position="133"/>
    </location>
    <ligand>
        <name>Zn(2+)</name>
        <dbReference type="ChEBI" id="CHEBI:29105"/>
        <note>structural</note>
    </ligand>
</feature>
<dbReference type="CDD" id="cd01428">
    <property type="entry name" value="ADK"/>
    <property type="match status" value="1"/>
</dbReference>
<dbReference type="AlphaFoldDB" id="A0A855X661"/>
<feature type="binding site" evidence="5">
    <location>
        <position position="150"/>
    </location>
    <ligand>
        <name>Zn(2+)</name>
        <dbReference type="ChEBI" id="CHEBI:29105"/>
        <note>structural</note>
    </ligand>
</feature>
<comment type="caution">
    <text evidence="9">The sequence shown here is derived from an EMBL/GenBank/DDBJ whole genome shotgun (WGS) entry which is preliminary data.</text>
</comment>
<comment type="domain">
    <text evidence="5">Consists of three domains, a large central CORE domain and two small peripheral domains, NMPbind and LID, which undergo movements during catalysis. The LID domain closes over the site of phosphoryl transfer upon ATP binding. Assembling and dissambling the active center during each catalytic cycle provides an effective means to prevent ATP hydrolysis. Some bacteria have evolved a zinc-coordinating structure that stabilizes the LID domain.</text>
</comment>
<dbReference type="NCBIfam" id="TIGR01351">
    <property type="entry name" value="adk"/>
    <property type="match status" value="1"/>
</dbReference>
<dbReference type="GO" id="GO:0005737">
    <property type="term" value="C:cytoplasm"/>
    <property type="evidence" value="ECO:0007669"/>
    <property type="project" value="UniProtKB-SubCell"/>
</dbReference>
<feature type="binding site" evidence="5">
    <location>
        <position position="153"/>
    </location>
    <ligand>
        <name>Zn(2+)</name>
        <dbReference type="ChEBI" id="CHEBI:29105"/>
        <note>structural</note>
    </ligand>
</feature>
<sequence length="218" mass="23715">MNLVFLGPPGSGKGTQAARLSAKLGLVHLSTGDVLRDAVKKGTPLGQQAEGYMKRGELVPDALIVSLIESKIAAGELTSGFILDGFPRTIPQAEALDGMFAKNGITLHQVILLSVPDDEIVRRLSGRWHCPTCGQGYNYPAAMPQVAGKCDKDGSLLQRRPDDEESVVRNRLGVYKKQTQPIEDYYRQKSLLREIKADRTPDQVFAALMEATAVKAAR</sequence>
<feature type="binding site" evidence="5">
    <location>
        <begin position="10"/>
        <end position="15"/>
    </location>
    <ligand>
        <name>ATP</name>
        <dbReference type="ChEBI" id="CHEBI:30616"/>
    </ligand>
</feature>
<comment type="catalytic activity">
    <reaction evidence="5 7">
        <text>AMP + ATP = 2 ADP</text>
        <dbReference type="Rhea" id="RHEA:12973"/>
        <dbReference type="ChEBI" id="CHEBI:30616"/>
        <dbReference type="ChEBI" id="CHEBI:456215"/>
        <dbReference type="ChEBI" id="CHEBI:456216"/>
        <dbReference type="EC" id="2.7.4.3"/>
    </reaction>
</comment>
<proteinExistence type="inferred from homology"/>
<feature type="binding site" evidence="5">
    <location>
        <begin position="57"/>
        <end position="59"/>
    </location>
    <ligand>
        <name>AMP</name>
        <dbReference type="ChEBI" id="CHEBI:456215"/>
    </ligand>
</feature>
<gene>
    <name evidence="5" type="primary">adk</name>
    <name evidence="9" type="ORF">C3F09_06430</name>
</gene>
<dbReference type="GO" id="GO:0044209">
    <property type="term" value="P:AMP salvage"/>
    <property type="evidence" value="ECO:0007669"/>
    <property type="project" value="UniProtKB-UniRule"/>
</dbReference>
<keyword evidence="5 7" id="KW-0067">ATP-binding</keyword>
<dbReference type="UniPathway" id="UPA00588">
    <property type="reaction ID" value="UER00649"/>
</dbReference>
<feature type="binding site" evidence="5">
    <location>
        <position position="31"/>
    </location>
    <ligand>
        <name>AMP</name>
        <dbReference type="ChEBI" id="CHEBI:456215"/>
    </ligand>
</feature>
<dbReference type="SUPFAM" id="SSF52540">
    <property type="entry name" value="P-loop containing nucleoside triphosphate hydrolases"/>
    <property type="match status" value="1"/>
</dbReference>
<accession>A0A855X661</accession>
<dbReference type="PROSITE" id="PS00113">
    <property type="entry name" value="ADENYLATE_KINASE"/>
    <property type="match status" value="1"/>
</dbReference>
<dbReference type="EC" id="2.7.4.3" evidence="5 7"/>
<keyword evidence="4 5" id="KW-0418">Kinase</keyword>
<comment type="subunit">
    <text evidence="5 7">Monomer.</text>
</comment>
<dbReference type="Gene3D" id="3.40.50.300">
    <property type="entry name" value="P-loop containing nucleotide triphosphate hydrolases"/>
    <property type="match status" value="1"/>
</dbReference>
<dbReference type="GO" id="GO:0004017">
    <property type="term" value="F:AMP kinase activity"/>
    <property type="evidence" value="ECO:0007669"/>
    <property type="project" value="UniProtKB-UniRule"/>
</dbReference>
<keyword evidence="2 5" id="KW-0545">Nucleotide biosynthesis</keyword>
<feature type="binding site" evidence="5">
    <location>
        <position position="160"/>
    </location>
    <ligand>
        <name>AMP</name>
        <dbReference type="ChEBI" id="CHEBI:456215"/>
    </ligand>
</feature>
<dbReference type="GO" id="GO:0005524">
    <property type="term" value="F:ATP binding"/>
    <property type="evidence" value="ECO:0007669"/>
    <property type="project" value="UniProtKB-UniRule"/>
</dbReference>
<feature type="binding site" evidence="5">
    <location>
        <position position="127"/>
    </location>
    <ligand>
        <name>ATP</name>
        <dbReference type="ChEBI" id="CHEBI:30616"/>
    </ligand>
</feature>
<dbReference type="Pfam" id="PF05191">
    <property type="entry name" value="ADK_lid"/>
    <property type="match status" value="1"/>
</dbReference>
<dbReference type="InterPro" id="IPR033690">
    <property type="entry name" value="Adenylat_kinase_CS"/>
</dbReference>
<evidence type="ECO:0000256" key="6">
    <source>
        <dbReference type="RuleBase" id="RU003330"/>
    </source>
</evidence>
<evidence type="ECO:0000259" key="8">
    <source>
        <dbReference type="Pfam" id="PF05191"/>
    </source>
</evidence>
<dbReference type="InterPro" id="IPR027417">
    <property type="entry name" value="P-loop_NTPase"/>
</dbReference>
<dbReference type="HAMAP" id="MF_00235">
    <property type="entry name" value="Adenylate_kinase_Adk"/>
    <property type="match status" value="1"/>
</dbReference>
<feature type="binding site" evidence="5">
    <location>
        <position position="171"/>
    </location>
    <ligand>
        <name>AMP</name>
        <dbReference type="ChEBI" id="CHEBI:456215"/>
    </ligand>
</feature>
<dbReference type="EMBL" id="PQAP01000080">
    <property type="protein sequence ID" value="PWB72599.1"/>
    <property type="molecule type" value="Genomic_DNA"/>
</dbReference>
<comment type="function">
    <text evidence="5">Catalyzes the reversible transfer of the terminal phosphate group between ATP and AMP. Plays an important role in cellular energy homeostasis and in adenine nucleotide metabolism.</text>
</comment>
<dbReference type="InterPro" id="IPR036193">
    <property type="entry name" value="ADK_active_lid_dom_sf"/>
</dbReference>
<feature type="binding site" evidence="5">
    <location>
        <begin position="85"/>
        <end position="88"/>
    </location>
    <ligand>
        <name>AMP</name>
        <dbReference type="ChEBI" id="CHEBI:456215"/>
    </ligand>
</feature>
<dbReference type="NCBIfam" id="NF001380">
    <property type="entry name" value="PRK00279.1-2"/>
    <property type="match status" value="1"/>
</dbReference>
<comment type="subcellular location">
    <subcellularLocation>
        <location evidence="5 7">Cytoplasm</location>
    </subcellularLocation>
</comment>
<keyword evidence="5" id="KW-0963">Cytoplasm</keyword>
<feature type="binding site" evidence="5">
    <location>
        <position position="199"/>
    </location>
    <ligand>
        <name>ATP</name>
        <dbReference type="ChEBI" id="CHEBI:30616"/>
    </ligand>
</feature>
<dbReference type="SUPFAM" id="SSF57774">
    <property type="entry name" value="Microbial and mitochondrial ADK, insert 'zinc finger' domain"/>
    <property type="match status" value="1"/>
</dbReference>
<reference evidence="9 10" key="1">
    <citation type="journal article" date="2018" name="ISME J.">
        <title>A methanotrophic archaeon couples anaerobic oxidation of methane to Fe(III) reduction.</title>
        <authorList>
            <person name="Cai C."/>
            <person name="Leu A.O."/>
            <person name="Xie G.J."/>
            <person name="Guo J."/>
            <person name="Feng Y."/>
            <person name="Zhao J.X."/>
            <person name="Tyson G.W."/>
            <person name="Yuan Z."/>
            <person name="Hu S."/>
        </authorList>
    </citation>
    <scope>NUCLEOTIDE SEQUENCE [LARGE SCALE GENOMIC DNA]</scope>
    <source>
        <strain evidence="9">FeB_12</strain>
    </source>
</reference>
<keyword evidence="3 5" id="KW-0547">Nucleotide-binding</keyword>
<evidence type="ECO:0000256" key="5">
    <source>
        <dbReference type="HAMAP-Rule" id="MF_00235"/>
    </source>
</evidence>
<dbReference type="FunFam" id="3.40.50.300:FF:000106">
    <property type="entry name" value="Adenylate kinase mitochondrial"/>
    <property type="match status" value="1"/>
</dbReference>
<evidence type="ECO:0000256" key="1">
    <source>
        <dbReference type="ARBA" id="ARBA00022679"/>
    </source>
</evidence>
<dbReference type="PRINTS" id="PR00094">
    <property type="entry name" value="ADENYLTKNASE"/>
</dbReference>
<feature type="binding site" evidence="5">
    <location>
        <position position="36"/>
    </location>
    <ligand>
        <name>AMP</name>
        <dbReference type="ChEBI" id="CHEBI:456215"/>
    </ligand>
</feature>
<dbReference type="Proteomes" id="UP000250918">
    <property type="component" value="Unassembled WGS sequence"/>
</dbReference>
<comment type="pathway">
    <text evidence="5">Purine metabolism; AMP biosynthesis via salvage pathway; AMP from ADP: step 1/1.</text>
</comment>
<dbReference type="GO" id="GO:0008270">
    <property type="term" value="F:zinc ion binding"/>
    <property type="evidence" value="ECO:0007669"/>
    <property type="project" value="UniProtKB-UniRule"/>
</dbReference>
<evidence type="ECO:0000256" key="4">
    <source>
        <dbReference type="ARBA" id="ARBA00022777"/>
    </source>
</evidence>
<dbReference type="NCBIfam" id="NF001381">
    <property type="entry name" value="PRK00279.1-3"/>
    <property type="match status" value="1"/>
</dbReference>
<name>A0A855X661_9BACT</name>
<dbReference type="Pfam" id="PF00406">
    <property type="entry name" value="ADK"/>
    <property type="match status" value="1"/>
</dbReference>
<organism evidence="9 10">
    <name type="scientific">candidate division GN15 bacterium</name>
    <dbReference type="NCBI Taxonomy" id="2072418"/>
    <lineage>
        <taxon>Bacteria</taxon>
        <taxon>candidate division GN15</taxon>
    </lineage>
</organism>
<dbReference type="PANTHER" id="PTHR23359">
    <property type="entry name" value="NUCLEOTIDE KINASE"/>
    <property type="match status" value="1"/>
</dbReference>
<evidence type="ECO:0000313" key="10">
    <source>
        <dbReference type="Proteomes" id="UP000250918"/>
    </source>
</evidence>
<feature type="binding site" evidence="5">
    <location>
        <position position="130"/>
    </location>
    <ligand>
        <name>Zn(2+)</name>
        <dbReference type="ChEBI" id="CHEBI:29105"/>
        <note>structural</note>
    </ligand>
</feature>
<dbReference type="NCBIfam" id="NF011100">
    <property type="entry name" value="PRK14527.1"/>
    <property type="match status" value="1"/>
</dbReference>
<feature type="domain" description="Adenylate kinase active site lid" evidence="8">
    <location>
        <begin position="127"/>
        <end position="162"/>
    </location>
</feature>
<dbReference type="InterPro" id="IPR000850">
    <property type="entry name" value="Adenylat/UMP-CMP_kin"/>
</dbReference>
<dbReference type="InterPro" id="IPR007862">
    <property type="entry name" value="Adenylate_kinase_lid-dom"/>
</dbReference>
<dbReference type="InterPro" id="IPR006259">
    <property type="entry name" value="Adenyl_kin_sub"/>
</dbReference>
<feature type="region of interest" description="LID" evidence="5">
    <location>
        <begin position="126"/>
        <end position="163"/>
    </location>
</feature>
<comment type="similarity">
    <text evidence="5 6">Belongs to the adenylate kinase family.</text>
</comment>
<evidence type="ECO:0000256" key="7">
    <source>
        <dbReference type="RuleBase" id="RU003331"/>
    </source>
</evidence>
<keyword evidence="1 5" id="KW-0808">Transferase</keyword>
<feature type="binding site" evidence="5">
    <location>
        <position position="92"/>
    </location>
    <ligand>
        <name>AMP</name>
        <dbReference type="ChEBI" id="CHEBI:456215"/>
    </ligand>
</feature>
<evidence type="ECO:0000313" key="9">
    <source>
        <dbReference type="EMBL" id="PWB72599.1"/>
    </source>
</evidence>
<keyword evidence="5" id="KW-0479">Metal-binding</keyword>